<protein>
    <submittedName>
        <fullName evidence="2">Uncharacterized protein</fullName>
    </submittedName>
</protein>
<organism evidence="2 3">
    <name type="scientific">Shewanella yunxiaonensis</name>
    <dbReference type="NCBI Taxonomy" id="2829809"/>
    <lineage>
        <taxon>Bacteria</taxon>
        <taxon>Pseudomonadati</taxon>
        <taxon>Pseudomonadota</taxon>
        <taxon>Gammaproteobacteria</taxon>
        <taxon>Alteromonadales</taxon>
        <taxon>Shewanellaceae</taxon>
        <taxon>Shewanella</taxon>
    </lineage>
</organism>
<reference evidence="2 3" key="1">
    <citation type="submission" date="2021-04" db="EMBL/GenBank/DDBJ databases">
        <title>Novel species identification of genus Shewanella.</title>
        <authorList>
            <person name="Liu G."/>
        </authorList>
    </citation>
    <scope>NUCLEOTIDE SEQUENCE [LARGE SCALE GENOMIC DNA]</scope>
    <source>
        <strain evidence="2 3">FJAT-54481</strain>
    </source>
</reference>
<sequence length="55" mass="6151">MGRFLFLPLILCLLWLAFLRYNGIPISQGARGFVWIIGVSAIIICMLALAIWLTA</sequence>
<evidence type="ECO:0000313" key="2">
    <source>
        <dbReference type="EMBL" id="QUN04821.1"/>
    </source>
</evidence>
<name>A0ABX7YRL6_9GAMM</name>
<keyword evidence="3" id="KW-1185">Reference proteome</keyword>
<evidence type="ECO:0000313" key="3">
    <source>
        <dbReference type="Proteomes" id="UP000679575"/>
    </source>
</evidence>
<dbReference type="EMBL" id="CP073587">
    <property type="protein sequence ID" value="QUN04821.1"/>
    <property type="molecule type" value="Genomic_DNA"/>
</dbReference>
<keyword evidence="1" id="KW-0812">Transmembrane</keyword>
<keyword evidence="1" id="KW-1133">Transmembrane helix</keyword>
<proteinExistence type="predicted"/>
<gene>
    <name evidence="2" type="ORF">KDN34_11245</name>
</gene>
<dbReference type="Proteomes" id="UP000679575">
    <property type="component" value="Chromosome"/>
</dbReference>
<feature type="transmembrane region" description="Helical" evidence="1">
    <location>
        <begin position="32"/>
        <end position="53"/>
    </location>
</feature>
<accession>A0ABX7YRL6</accession>
<evidence type="ECO:0000256" key="1">
    <source>
        <dbReference type="SAM" id="Phobius"/>
    </source>
</evidence>
<keyword evidence="1" id="KW-0472">Membrane</keyword>
<dbReference type="RefSeq" id="WP_212593874.1">
    <property type="nucleotide sequence ID" value="NZ_CP073587.1"/>
</dbReference>